<feature type="region of interest" description="Disordered" evidence="2">
    <location>
        <begin position="621"/>
        <end position="649"/>
    </location>
</feature>
<keyword evidence="1" id="KW-0733">Signal recognition particle</keyword>
<dbReference type="PIRSF" id="PIRSF038922">
    <property type="entry name" value="SRP72"/>
    <property type="match status" value="1"/>
</dbReference>
<dbReference type="OrthoDB" id="5421607at2759"/>
<organism evidence="3 4">
    <name type="scientific">Pythium oligandrum</name>
    <name type="common">Mycoparasitic fungus</name>
    <dbReference type="NCBI Taxonomy" id="41045"/>
    <lineage>
        <taxon>Eukaryota</taxon>
        <taxon>Sar</taxon>
        <taxon>Stramenopiles</taxon>
        <taxon>Oomycota</taxon>
        <taxon>Peronosporomycetes</taxon>
        <taxon>Pythiales</taxon>
        <taxon>Pythiaceae</taxon>
        <taxon>Pythium</taxon>
    </lineage>
</organism>
<dbReference type="GO" id="GO:0008312">
    <property type="term" value="F:7S RNA binding"/>
    <property type="evidence" value="ECO:0007669"/>
    <property type="project" value="TreeGrafter"/>
</dbReference>
<dbReference type="EMBL" id="SPLM01000074">
    <property type="protein sequence ID" value="TMW62400.1"/>
    <property type="molecule type" value="Genomic_DNA"/>
</dbReference>
<comment type="caution">
    <text evidence="3">The sequence shown here is derived from an EMBL/GenBank/DDBJ whole genome shotgun (WGS) entry which is preliminary data.</text>
</comment>
<accession>A0A8K1FG56</accession>
<evidence type="ECO:0000313" key="3">
    <source>
        <dbReference type="EMBL" id="TMW62400.1"/>
    </source>
</evidence>
<protein>
    <recommendedName>
        <fullName evidence="1">Signal recognition particle subunit SRP72</fullName>
    </recommendedName>
</protein>
<dbReference type="Proteomes" id="UP000794436">
    <property type="component" value="Unassembled WGS sequence"/>
</dbReference>
<dbReference type="InterPro" id="IPR019734">
    <property type="entry name" value="TPR_rpt"/>
</dbReference>
<dbReference type="GO" id="GO:0043022">
    <property type="term" value="F:ribosome binding"/>
    <property type="evidence" value="ECO:0007669"/>
    <property type="project" value="TreeGrafter"/>
</dbReference>
<feature type="region of interest" description="Disordered" evidence="2">
    <location>
        <begin position="583"/>
        <end position="607"/>
    </location>
</feature>
<feature type="compositionally biased region" description="Basic and acidic residues" evidence="2">
    <location>
        <begin position="621"/>
        <end position="630"/>
    </location>
</feature>
<comment type="subcellular location">
    <subcellularLocation>
        <location evidence="1">Cytoplasm</location>
    </subcellularLocation>
</comment>
<feature type="compositionally biased region" description="Basic residues" evidence="2">
    <location>
        <begin position="640"/>
        <end position="649"/>
    </location>
</feature>
<dbReference type="PANTHER" id="PTHR14094:SF9">
    <property type="entry name" value="SIGNAL RECOGNITION PARTICLE SUBUNIT SRP72"/>
    <property type="match status" value="1"/>
</dbReference>
<dbReference type="InterPro" id="IPR011990">
    <property type="entry name" value="TPR-like_helical_dom_sf"/>
</dbReference>
<keyword evidence="1" id="KW-0963">Cytoplasm</keyword>
<comment type="function">
    <text evidence="1">Component of the signal recognition particle (SRP) complex, a ribonucleoprotein complex that mediates the cotranslational targeting of secretory and membrane proteins to the endoplasmic reticulum (ER).</text>
</comment>
<dbReference type="SUPFAM" id="SSF48452">
    <property type="entry name" value="TPR-like"/>
    <property type="match status" value="2"/>
</dbReference>
<gene>
    <name evidence="3" type="ORF">Poli38472_009893</name>
</gene>
<evidence type="ECO:0000313" key="4">
    <source>
        <dbReference type="Proteomes" id="UP000794436"/>
    </source>
</evidence>
<dbReference type="SMART" id="SM00028">
    <property type="entry name" value="TPR"/>
    <property type="match status" value="6"/>
</dbReference>
<dbReference type="Pfam" id="PF13176">
    <property type="entry name" value="TPR_7"/>
    <property type="match status" value="1"/>
</dbReference>
<dbReference type="PANTHER" id="PTHR14094">
    <property type="entry name" value="SIGNAL RECOGNITION PARTICLE 72"/>
    <property type="match status" value="1"/>
</dbReference>
<feature type="region of interest" description="Disordered" evidence="2">
    <location>
        <begin position="511"/>
        <end position="553"/>
    </location>
</feature>
<sequence length="649" mass="71210">MDAAVFAELQAALGRENYAKAIEICNKIRSKNPEDEDAIKIKCVALIRQEKFDKALELAVKYPVLASERVYCLYRLKKDDEALALLPAELNSATASPAVLHLAAQLHFRKGDYERAIAIYEELLANAKDGDDVMELQTNLLAAYTSAGRTQELAQRDIPTDDSFEVAFNKSFIAIASGDWQQAEELLTESEKLCREVLEADGASATEVENELAIIRTQLAFVKQMQGDVDGALSDYRNILKLKLSNQAVGAVASNNIVTIRADRDLFDSLKRLKSIESIVLSDKLAPAQQEAILANRALVLCLMNKIEECRESVATLKKLFPESRALSEITVFLALKDQNPAEAIAALETDASTSGRLGLAHLYLAQGQVKQAAKCVASISSIAHTPGTVATLVALFEAAGDASSALQVLQDALEHHKQLDFTSREAMKIREGDCAFKVQKKQYKAAAEAYLELMEGENAGALDPELRLQSLASLVVALSFSDPQAAEMRCGLLPAVPECEVDPVELEQQAKRSSRLASKLVDAGDKKNERKRAAKNPERVARKRAKRREAHLTKLRSRDDYNASIGLINPDPERWIPRKQRSYAKRGRRGRNRFVGAQGAGMGTDKDAAKLDAAARAAKKAEVSEEKKAVVVSSDSSALRRKAKKKRR</sequence>
<dbReference type="GO" id="GO:0005786">
    <property type="term" value="C:signal recognition particle, endoplasmic reticulum targeting"/>
    <property type="evidence" value="ECO:0007669"/>
    <property type="project" value="UniProtKB-UniRule"/>
</dbReference>
<dbReference type="AlphaFoldDB" id="A0A8K1FG56"/>
<feature type="compositionally biased region" description="Basic residues" evidence="2">
    <location>
        <begin position="583"/>
        <end position="593"/>
    </location>
</feature>
<proteinExistence type="inferred from homology"/>
<evidence type="ECO:0000256" key="2">
    <source>
        <dbReference type="SAM" id="MobiDB-lite"/>
    </source>
</evidence>
<comment type="similarity">
    <text evidence="1">Belongs to the SRP72 family.</text>
</comment>
<evidence type="ECO:0000256" key="1">
    <source>
        <dbReference type="PIRNR" id="PIRNR038922"/>
    </source>
</evidence>
<dbReference type="InterPro" id="IPR026270">
    <property type="entry name" value="SRP72"/>
</dbReference>
<keyword evidence="4" id="KW-1185">Reference proteome</keyword>
<reference evidence="3" key="1">
    <citation type="submission" date="2019-03" db="EMBL/GenBank/DDBJ databases">
        <title>Long read genome sequence of the mycoparasitic Pythium oligandrum ATCC 38472 isolated from sugarbeet rhizosphere.</title>
        <authorList>
            <person name="Gaulin E."/>
        </authorList>
    </citation>
    <scope>NUCLEOTIDE SEQUENCE</scope>
    <source>
        <strain evidence="3">ATCC 38472_TT</strain>
    </source>
</reference>
<dbReference type="Gene3D" id="1.25.40.10">
    <property type="entry name" value="Tetratricopeptide repeat domain"/>
    <property type="match status" value="2"/>
</dbReference>
<keyword evidence="1" id="KW-0687">Ribonucleoprotein</keyword>
<name>A0A8K1FG56_PYTOL</name>
<dbReference type="GO" id="GO:0006614">
    <property type="term" value="P:SRP-dependent cotranslational protein targeting to membrane"/>
    <property type="evidence" value="ECO:0007669"/>
    <property type="project" value="UniProtKB-UniRule"/>
</dbReference>